<feature type="compositionally biased region" description="Polar residues" evidence="2">
    <location>
        <begin position="267"/>
        <end position="289"/>
    </location>
</feature>
<dbReference type="EMBL" id="OB661862">
    <property type="protein sequence ID" value="CAD7229085.1"/>
    <property type="molecule type" value="Genomic_DNA"/>
</dbReference>
<evidence type="ECO:0000256" key="2">
    <source>
        <dbReference type="SAM" id="MobiDB-lite"/>
    </source>
</evidence>
<feature type="compositionally biased region" description="Polar residues" evidence="2">
    <location>
        <begin position="318"/>
        <end position="330"/>
    </location>
</feature>
<protein>
    <submittedName>
        <fullName evidence="3">Uncharacterized protein</fullName>
    </submittedName>
</protein>
<dbReference type="OrthoDB" id="3365224at2759"/>
<reference evidence="3" key="1">
    <citation type="submission" date="2020-11" db="EMBL/GenBank/DDBJ databases">
        <authorList>
            <person name="Tran Van P."/>
        </authorList>
    </citation>
    <scope>NUCLEOTIDE SEQUENCE</scope>
</reference>
<evidence type="ECO:0000313" key="3">
    <source>
        <dbReference type="EMBL" id="CAD7229085.1"/>
    </source>
</evidence>
<dbReference type="PANTHER" id="PTHR21456:SF1">
    <property type="entry name" value="C2 NT-TYPE DOMAIN-CONTAINING PROTEIN"/>
    <property type="match status" value="1"/>
</dbReference>
<dbReference type="PROSITE" id="PS51840">
    <property type="entry name" value="C2_NT"/>
    <property type="match status" value="1"/>
</dbReference>
<organism evidence="3">
    <name type="scientific">Cyprideis torosa</name>
    <dbReference type="NCBI Taxonomy" id="163714"/>
    <lineage>
        <taxon>Eukaryota</taxon>
        <taxon>Metazoa</taxon>
        <taxon>Ecdysozoa</taxon>
        <taxon>Arthropoda</taxon>
        <taxon>Crustacea</taxon>
        <taxon>Oligostraca</taxon>
        <taxon>Ostracoda</taxon>
        <taxon>Podocopa</taxon>
        <taxon>Podocopida</taxon>
        <taxon>Cytherocopina</taxon>
        <taxon>Cytheroidea</taxon>
        <taxon>Cytherideidae</taxon>
        <taxon>Cyprideis</taxon>
    </lineage>
</organism>
<gene>
    <name evidence="3" type="ORF">CTOB1V02_LOCUS6958</name>
</gene>
<feature type="region of interest" description="Disordered" evidence="2">
    <location>
        <begin position="149"/>
        <end position="221"/>
    </location>
</feature>
<comment type="similarity">
    <text evidence="1">Belongs to the EEIG family.</text>
</comment>
<feature type="compositionally biased region" description="Low complexity" evidence="2">
    <location>
        <begin position="295"/>
        <end position="309"/>
    </location>
</feature>
<name>A0A7R8ZRL1_9CRUS</name>
<dbReference type="Pfam" id="PF10358">
    <property type="entry name" value="NT-C2"/>
    <property type="match status" value="1"/>
</dbReference>
<proteinExistence type="inferred from homology"/>
<evidence type="ECO:0000256" key="1">
    <source>
        <dbReference type="ARBA" id="ARBA00034780"/>
    </source>
</evidence>
<dbReference type="AlphaFoldDB" id="A0A7R8ZRL1"/>
<dbReference type="InterPro" id="IPR039931">
    <property type="entry name" value="EEIG1/2-like"/>
</dbReference>
<dbReference type="InterPro" id="IPR019448">
    <property type="entry name" value="NT-C2"/>
</dbReference>
<feature type="compositionally biased region" description="Low complexity" evidence="2">
    <location>
        <begin position="194"/>
        <end position="208"/>
    </location>
</feature>
<accession>A0A7R8ZRL1</accession>
<sequence>MSFFTSKKRFKFKVELTLEEMTAVSFARSVFFAKIRLLSGGNFQEFSSREEVRDHSVKWGTKFTFNVKLSANASTGILDPCVLKISVRKESKGGRTYDRMGYVHVNLAELAGTGKAFRRYLLEAYDSKTKLDNSTLNVTLQMNLLSGDPCFKRPSPSRTPLADKFTGEGKDVSPSSSSHTLKGPMHRSGPGHVSPDSSPIIPSSHPSDCGMDTSVASSSGCGSLPKLGKPSFLTTTELLSGTSSGFVDTFQYAMDLGPSAAVRSLSEAPSASGNTALGHSRHSSNTSHASAGYGSLPSQHSRHSSSGESALQGHQRKTSSGSSVQSNPTGSVERKNRERTTGTLLEDESSKRIGNTRVNPETVIEGLMERVGITAEEENGSRETGGLKLYVRPDGSTALGAKELQSKGLSGANFKAVIIEDR</sequence>
<feature type="region of interest" description="Disordered" evidence="2">
    <location>
        <begin position="265"/>
        <end position="357"/>
    </location>
</feature>
<dbReference type="PANTHER" id="PTHR21456">
    <property type="entry name" value="FAMILY WITH SEQUENCE SIMILARITY 102"/>
    <property type="match status" value="1"/>
</dbReference>